<sequence>MTSNGLLHPDGVADSGKKPPLNRADEVKELLDAVQKLIIPFIHAADEDANIKHTGHGLVIPGGVPRTVLVESHPPEQLEKLLDFQTPHEGGGKDGLLDMLQKILQYSVNTWDQGFMDKLYASTDAVGLVSELILAVLNTNVHVYQVSPVLTLIEKHTTRLLASLIGFDSPHAGGISQPGGSASNSSALVIARNTLFPETKTAGLGGRRFVLFTSAHGHYSLEKAAQMFGFGSDAVKSVPVDAVGCMKPDALDAMIEAAKQAGETPFFVNATAGTTVLGSYDPLDAIADVCAKHGLWMHVDGSWGGSVIFNAELKASRLKGIERADSVVITPHKMLSVPMTCSFLIGKDLRQFWSAMTLPAGYLFHTTPPTATSIHDLADLTPQCGRRGDSLKLHLSLTYHGLSHFCAALTRAFNTAAHLAALLAAHPDFVLVSPCPPPCLQVCFYRARGGALGADGAANGGTTERLVRRLVRRGWMVDFAPGGRGGMVRVVVGLGTRRGTVEGLVRALEEVAGEEGV</sequence>
<evidence type="ECO:0000256" key="4">
    <source>
        <dbReference type="ARBA" id="ARBA00022898"/>
    </source>
</evidence>
<dbReference type="InterPro" id="IPR015421">
    <property type="entry name" value="PyrdxlP-dep_Trfase_major"/>
</dbReference>
<keyword evidence="3" id="KW-0210">Decarboxylase</keyword>
<evidence type="ECO:0000256" key="6">
    <source>
        <dbReference type="PIRSR" id="PIRSR602129-50"/>
    </source>
</evidence>
<feature type="region of interest" description="Disordered" evidence="8">
    <location>
        <begin position="1"/>
        <end position="21"/>
    </location>
</feature>
<evidence type="ECO:0000256" key="2">
    <source>
        <dbReference type="ARBA" id="ARBA00009533"/>
    </source>
</evidence>
<keyword evidence="4 6" id="KW-0663">Pyridoxal phosphate</keyword>
<dbReference type="Gene3D" id="3.40.640.10">
    <property type="entry name" value="Type I PLP-dependent aspartate aminotransferase-like (Major domain)"/>
    <property type="match status" value="1"/>
</dbReference>
<dbReference type="Gene3D" id="3.90.1150.170">
    <property type="match status" value="1"/>
</dbReference>
<dbReference type="GO" id="GO:0030170">
    <property type="term" value="F:pyridoxal phosphate binding"/>
    <property type="evidence" value="ECO:0007669"/>
    <property type="project" value="InterPro"/>
</dbReference>
<keyword evidence="5 7" id="KW-0456">Lyase</keyword>
<proteinExistence type="inferred from homology"/>
<evidence type="ECO:0000313" key="9">
    <source>
        <dbReference type="EMBL" id="OCL09948.1"/>
    </source>
</evidence>
<organism evidence="9 10">
    <name type="scientific">Glonium stellatum</name>
    <dbReference type="NCBI Taxonomy" id="574774"/>
    <lineage>
        <taxon>Eukaryota</taxon>
        <taxon>Fungi</taxon>
        <taxon>Dikarya</taxon>
        <taxon>Ascomycota</taxon>
        <taxon>Pezizomycotina</taxon>
        <taxon>Dothideomycetes</taxon>
        <taxon>Pleosporomycetidae</taxon>
        <taxon>Gloniales</taxon>
        <taxon>Gloniaceae</taxon>
        <taxon>Glonium</taxon>
    </lineage>
</organism>
<dbReference type="PANTHER" id="PTHR45677">
    <property type="entry name" value="GLUTAMATE DECARBOXYLASE-RELATED"/>
    <property type="match status" value="1"/>
</dbReference>
<comment type="similarity">
    <text evidence="2 7">Belongs to the group II decarboxylase family.</text>
</comment>
<dbReference type="InterPro" id="IPR021115">
    <property type="entry name" value="Pyridoxal-P_BS"/>
</dbReference>
<dbReference type="InterPro" id="IPR002129">
    <property type="entry name" value="PyrdxlP-dep_de-COase"/>
</dbReference>
<gene>
    <name evidence="9" type="ORF">AOQ84DRAFT_290242</name>
</gene>
<dbReference type="EMBL" id="KV749330">
    <property type="protein sequence ID" value="OCL09948.1"/>
    <property type="molecule type" value="Genomic_DNA"/>
</dbReference>
<name>A0A8E2JUH6_9PEZI</name>
<dbReference type="GO" id="GO:0005737">
    <property type="term" value="C:cytoplasm"/>
    <property type="evidence" value="ECO:0007669"/>
    <property type="project" value="TreeGrafter"/>
</dbReference>
<dbReference type="PANTHER" id="PTHR45677:SF8">
    <property type="entry name" value="CYSTEINE SULFINIC ACID DECARBOXYLASE"/>
    <property type="match status" value="1"/>
</dbReference>
<evidence type="ECO:0000313" key="10">
    <source>
        <dbReference type="Proteomes" id="UP000250140"/>
    </source>
</evidence>
<evidence type="ECO:0000256" key="1">
    <source>
        <dbReference type="ARBA" id="ARBA00001933"/>
    </source>
</evidence>
<dbReference type="Proteomes" id="UP000250140">
    <property type="component" value="Unassembled WGS sequence"/>
</dbReference>
<reference evidence="9 10" key="1">
    <citation type="journal article" date="2016" name="Nat. Commun.">
        <title>Ectomycorrhizal ecology is imprinted in the genome of the dominant symbiotic fungus Cenococcum geophilum.</title>
        <authorList>
            <consortium name="DOE Joint Genome Institute"/>
            <person name="Peter M."/>
            <person name="Kohler A."/>
            <person name="Ohm R.A."/>
            <person name="Kuo A."/>
            <person name="Krutzmann J."/>
            <person name="Morin E."/>
            <person name="Arend M."/>
            <person name="Barry K.W."/>
            <person name="Binder M."/>
            <person name="Choi C."/>
            <person name="Clum A."/>
            <person name="Copeland A."/>
            <person name="Grisel N."/>
            <person name="Haridas S."/>
            <person name="Kipfer T."/>
            <person name="LaButti K."/>
            <person name="Lindquist E."/>
            <person name="Lipzen A."/>
            <person name="Maire R."/>
            <person name="Meier B."/>
            <person name="Mihaltcheva S."/>
            <person name="Molinier V."/>
            <person name="Murat C."/>
            <person name="Poggeler S."/>
            <person name="Quandt C.A."/>
            <person name="Sperisen C."/>
            <person name="Tritt A."/>
            <person name="Tisserant E."/>
            <person name="Crous P.W."/>
            <person name="Henrissat B."/>
            <person name="Nehls U."/>
            <person name="Egli S."/>
            <person name="Spatafora J.W."/>
            <person name="Grigoriev I.V."/>
            <person name="Martin F.M."/>
        </authorList>
    </citation>
    <scope>NUCLEOTIDE SEQUENCE [LARGE SCALE GENOMIC DNA]</scope>
    <source>
        <strain evidence="9 10">CBS 207.34</strain>
    </source>
</reference>
<dbReference type="AlphaFoldDB" id="A0A8E2JUH6"/>
<dbReference type="GO" id="GO:0016831">
    <property type="term" value="F:carboxy-lyase activity"/>
    <property type="evidence" value="ECO:0007669"/>
    <property type="project" value="UniProtKB-KW"/>
</dbReference>
<evidence type="ECO:0000256" key="3">
    <source>
        <dbReference type="ARBA" id="ARBA00022793"/>
    </source>
</evidence>
<evidence type="ECO:0000256" key="7">
    <source>
        <dbReference type="RuleBase" id="RU000382"/>
    </source>
</evidence>
<keyword evidence="10" id="KW-1185">Reference proteome</keyword>
<feature type="modified residue" description="N6-(pyridoxal phosphate)lysine" evidence="6">
    <location>
        <position position="333"/>
    </location>
</feature>
<accession>A0A8E2JUH6</accession>
<dbReference type="SUPFAM" id="SSF53383">
    <property type="entry name" value="PLP-dependent transferases"/>
    <property type="match status" value="1"/>
</dbReference>
<protein>
    <submittedName>
        <fullName evidence="9">Glutamate decarboxylase-like protein 1</fullName>
    </submittedName>
</protein>
<evidence type="ECO:0000256" key="8">
    <source>
        <dbReference type="SAM" id="MobiDB-lite"/>
    </source>
</evidence>
<dbReference type="PROSITE" id="PS00392">
    <property type="entry name" value="DDC_GAD_HDC_YDC"/>
    <property type="match status" value="1"/>
</dbReference>
<dbReference type="GO" id="GO:0019752">
    <property type="term" value="P:carboxylic acid metabolic process"/>
    <property type="evidence" value="ECO:0007669"/>
    <property type="project" value="InterPro"/>
</dbReference>
<dbReference type="InterPro" id="IPR015424">
    <property type="entry name" value="PyrdxlP-dep_Trfase"/>
</dbReference>
<dbReference type="Pfam" id="PF00282">
    <property type="entry name" value="Pyridoxal_deC"/>
    <property type="match status" value="1"/>
</dbReference>
<comment type="cofactor">
    <cofactor evidence="1 6 7">
        <name>pyridoxal 5'-phosphate</name>
        <dbReference type="ChEBI" id="CHEBI:597326"/>
    </cofactor>
</comment>
<evidence type="ECO:0000256" key="5">
    <source>
        <dbReference type="ARBA" id="ARBA00023239"/>
    </source>
</evidence>
<dbReference type="OrthoDB" id="392571at2759"/>